<dbReference type="OrthoDB" id="5513217at2"/>
<dbReference type="PROSITE" id="PS51257">
    <property type="entry name" value="PROKAR_LIPOPROTEIN"/>
    <property type="match status" value="1"/>
</dbReference>
<reference evidence="3 4" key="1">
    <citation type="journal article" date="2013" name="Genome Announc.">
        <title>Draft Genome Sequence of Cesiribacter andamanensis Strain AMV16T, Isolated from a Soil Sample from a Mud Volcano in the Andaman Islands, India.</title>
        <authorList>
            <person name="Shivaji S."/>
            <person name="Ara S."/>
            <person name="Begum Z."/>
            <person name="Srinivas T.N."/>
            <person name="Singh A."/>
            <person name="Kumar Pinnaka A."/>
        </authorList>
    </citation>
    <scope>NUCLEOTIDE SEQUENCE [LARGE SCALE GENOMIC DNA]</scope>
    <source>
        <strain evidence="3 4">AMV16</strain>
    </source>
</reference>
<keyword evidence="4" id="KW-1185">Reference proteome</keyword>
<comment type="caution">
    <text evidence="3">The sequence shown here is derived from an EMBL/GenBank/DDBJ whole genome shotgun (WGS) entry which is preliminary data.</text>
</comment>
<proteinExistence type="predicted"/>
<dbReference type="STRING" id="1279009.ADICEAN_02140"/>
<dbReference type="Pfam" id="PF11827">
    <property type="entry name" value="DUF3347"/>
    <property type="match status" value="1"/>
</dbReference>
<dbReference type="RefSeq" id="WP_009195533.1">
    <property type="nucleotide sequence ID" value="NZ_AODQ01000048.1"/>
</dbReference>
<sequence length="214" mass="23677">MKNRFFYSALALSISLAACNSGSNESTSGEAGELNTLHEQQVEPAALSREDHLKLVKAEEVETFQGVAPQVQQHISALTGQYLKLKDALVASNQEQANNAAADMLASLKAWKGDGLADAQKEFYEQRSSPMQENLQQIVQNTELSAQRNYFGRLSKHTTELVKGFGTGQGSLYYQYCPMAFDDKGGYWLSDSKEIRNPYYGDEMLTCGRVAQTL</sequence>
<dbReference type="InterPro" id="IPR021782">
    <property type="entry name" value="DUF3347"/>
</dbReference>
<gene>
    <name evidence="3" type="ORF">ADICEAN_02140</name>
</gene>
<dbReference type="EMBL" id="AODQ01000048">
    <property type="protein sequence ID" value="EMR02723.1"/>
    <property type="molecule type" value="Genomic_DNA"/>
</dbReference>
<evidence type="ECO:0000313" key="4">
    <source>
        <dbReference type="Proteomes" id="UP000011910"/>
    </source>
</evidence>
<accession>M7N219</accession>
<feature type="signal peptide" evidence="1">
    <location>
        <begin position="1"/>
        <end position="17"/>
    </location>
</feature>
<keyword evidence="1" id="KW-0732">Signal</keyword>
<evidence type="ECO:0000256" key="1">
    <source>
        <dbReference type="SAM" id="SignalP"/>
    </source>
</evidence>
<dbReference type="Proteomes" id="UP000011910">
    <property type="component" value="Unassembled WGS sequence"/>
</dbReference>
<dbReference type="AlphaFoldDB" id="M7N219"/>
<dbReference type="PATRIC" id="fig|1279009.4.peg.2167"/>
<feature type="domain" description="DUF3347" evidence="2">
    <location>
        <begin position="80"/>
        <end position="169"/>
    </location>
</feature>
<feature type="chain" id="PRO_5004081992" description="DUF3347 domain-containing protein" evidence="1">
    <location>
        <begin position="18"/>
        <end position="214"/>
    </location>
</feature>
<name>M7N219_9BACT</name>
<dbReference type="eggNOG" id="COG0845">
    <property type="taxonomic scope" value="Bacteria"/>
</dbReference>
<evidence type="ECO:0000259" key="2">
    <source>
        <dbReference type="Pfam" id="PF11827"/>
    </source>
</evidence>
<evidence type="ECO:0000313" key="3">
    <source>
        <dbReference type="EMBL" id="EMR02723.1"/>
    </source>
</evidence>
<protein>
    <recommendedName>
        <fullName evidence="2">DUF3347 domain-containing protein</fullName>
    </recommendedName>
</protein>
<organism evidence="3 4">
    <name type="scientific">Cesiribacter andamanensis AMV16</name>
    <dbReference type="NCBI Taxonomy" id="1279009"/>
    <lineage>
        <taxon>Bacteria</taxon>
        <taxon>Pseudomonadati</taxon>
        <taxon>Bacteroidota</taxon>
        <taxon>Cytophagia</taxon>
        <taxon>Cytophagales</taxon>
        <taxon>Cesiribacteraceae</taxon>
        <taxon>Cesiribacter</taxon>
    </lineage>
</organism>